<comment type="caution">
    <text evidence="5">The sequence shown here is derived from an EMBL/GenBank/DDBJ whole genome shotgun (WGS) entry which is preliminary data.</text>
</comment>
<dbReference type="EMBL" id="JABJXA010000087">
    <property type="protein sequence ID" value="MBB1260252.1"/>
    <property type="molecule type" value="Genomic_DNA"/>
</dbReference>
<dbReference type="InterPro" id="IPR007278">
    <property type="entry name" value="DUF397"/>
</dbReference>
<protein>
    <submittedName>
        <fullName evidence="5">DUF397 domain-containing protein</fullName>
    </submittedName>
</protein>
<dbReference type="Proteomes" id="UP000517765">
    <property type="component" value="Unassembled WGS sequence"/>
</dbReference>
<sequence>MMRHHLPEDEWRKSSYSPDNGGNCLETQPAPGEGVAVGDSKDRARGAFVFPADTWASFVKGVKSGDL</sequence>
<reference evidence="5 6" key="1">
    <citation type="submission" date="2019-10" db="EMBL/GenBank/DDBJ databases">
        <title>Streptomyces sp. nov., a novel actinobacterium isolated from alkaline environment.</title>
        <authorList>
            <person name="Golinska P."/>
        </authorList>
    </citation>
    <scope>NUCLEOTIDE SEQUENCE [LARGE SCALE GENOMIC DNA]</scope>
    <source>
        <strain evidence="5 6">OF1</strain>
    </source>
</reference>
<dbReference type="EMBL" id="VJYK02000062">
    <property type="protein sequence ID" value="MQS01910.1"/>
    <property type="molecule type" value="Genomic_DNA"/>
</dbReference>
<name>A0A5P0YPS1_9ACTN</name>
<evidence type="ECO:0000259" key="2">
    <source>
        <dbReference type="Pfam" id="PF04149"/>
    </source>
</evidence>
<feature type="region of interest" description="Disordered" evidence="1">
    <location>
        <begin position="1"/>
        <end position="39"/>
    </location>
</feature>
<organism evidence="5 6">
    <name type="scientific">Streptomyces alkaliterrae</name>
    <dbReference type="NCBI Taxonomy" id="2213162"/>
    <lineage>
        <taxon>Bacteria</taxon>
        <taxon>Bacillati</taxon>
        <taxon>Actinomycetota</taxon>
        <taxon>Actinomycetes</taxon>
        <taxon>Kitasatosporales</taxon>
        <taxon>Streptomycetaceae</taxon>
        <taxon>Streptomyces</taxon>
    </lineage>
</organism>
<feature type="domain" description="DUF397" evidence="2">
    <location>
        <begin position="10"/>
        <end position="63"/>
    </location>
</feature>
<keyword evidence="6" id="KW-1185">Reference proteome</keyword>
<evidence type="ECO:0000313" key="5">
    <source>
        <dbReference type="EMBL" id="MQS01910.1"/>
    </source>
</evidence>
<feature type="compositionally biased region" description="Basic and acidic residues" evidence="1">
    <location>
        <begin position="1"/>
        <end position="13"/>
    </location>
</feature>
<dbReference type="AlphaFoldDB" id="A0A5P0YPS1"/>
<dbReference type="OrthoDB" id="3430276at2"/>
<accession>A0A5P0YPS1</accession>
<evidence type="ECO:0000313" key="3">
    <source>
        <dbReference type="EMBL" id="MBB1253742.1"/>
    </source>
</evidence>
<evidence type="ECO:0000313" key="6">
    <source>
        <dbReference type="Proteomes" id="UP000320857"/>
    </source>
</evidence>
<gene>
    <name evidence="5" type="ORF">FNX44_008495</name>
    <name evidence="3" type="ORF">H3146_10230</name>
    <name evidence="4" type="ORF">H3147_15625</name>
</gene>
<dbReference type="EMBL" id="JABJWZ010000067">
    <property type="protein sequence ID" value="MBB1253742.1"/>
    <property type="molecule type" value="Genomic_DNA"/>
</dbReference>
<reference evidence="7 8" key="2">
    <citation type="submission" date="2020-05" db="EMBL/GenBank/DDBJ databases">
        <title>Classification of alakaliphilic streptomycetes isolated from an alkaline soil next to Lonar Crater, India and a proposal for the recognition of Streptomyces alkaliterrae sp. nov.</title>
        <authorList>
            <person name="Golinska P."/>
        </authorList>
    </citation>
    <scope>NUCLEOTIDE SEQUENCE [LARGE SCALE GENOMIC DNA]</scope>
    <source>
        <strain evidence="8">OF3</strain>
        <strain evidence="7">OF8</strain>
    </source>
</reference>
<evidence type="ECO:0000313" key="7">
    <source>
        <dbReference type="Proteomes" id="UP000517765"/>
    </source>
</evidence>
<proteinExistence type="predicted"/>
<dbReference type="Proteomes" id="UP000525686">
    <property type="component" value="Unassembled WGS sequence"/>
</dbReference>
<reference evidence="3" key="3">
    <citation type="journal article" name="Syst. Appl. Microbiol.">
        <title>Streptomyces alkaliterrae sp. nov., isolated from an alkaline soil, and emended descriptions of Streptomyces alkaliphilus, Streptomyces calidiresistens and Streptomyces durbertensis.</title>
        <authorList>
            <person name="Swiecimska M."/>
            <person name="Golinska P."/>
            <person name="Nouioui I."/>
            <person name="Wypij M."/>
            <person name="Rai M."/>
            <person name="Sangal V."/>
            <person name="Goodfellow M."/>
        </authorList>
    </citation>
    <scope>NUCLEOTIDE SEQUENCE</scope>
    <source>
        <strain evidence="3">OF3</strain>
        <strain evidence="4">OF8</strain>
    </source>
</reference>
<evidence type="ECO:0000313" key="8">
    <source>
        <dbReference type="Proteomes" id="UP000525686"/>
    </source>
</evidence>
<dbReference type="Proteomes" id="UP000320857">
    <property type="component" value="Unassembled WGS sequence"/>
</dbReference>
<evidence type="ECO:0000313" key="4">
    <source>
        <dbReference type="EMBL" id="MBB1260252.1"/>
    </source>
</evidence>
<evidence type="ECO:0000256" key="1">
    <source>
        <dbReference type="SAM" id="MobiDB-lite"/>
    </source>
</evidence>
<dbReference type="Pfam" id="PF04149">
    <property type="entry name" value="DUF397"/>
    <property type="match status" value="1"/>
</dbReference>